<name>A0ABM3LF12_BICAN</name>
<evidence type="ECO:0000256" key="1">
    <source>
        <dbReference type="SAM" id="SignalP"/>
    </source>
</evidence>
<protein>
    <submittedName>
        <fullName evidence="3">PE-PGRS family protein PE_PGRS47-like</fullName>
    </submittedName>
</protein>
<feature type="chain" id="PRO_5045900062" evidence="1">
    <location>
        <begin position="17"/>
        <end position="310"/>
    </location>
</feature>
<reference evidence="3" key="2">
    <citation type="submission" date="2025-08" db="UniProtKB">
        <authorList>
            <consortium name="RefSeq"/>
        </authorList>
    </citation>
    <scope>IDENTIFICATION</scope>
</reference>
<dbReference type="GeneID" id="112044417"/>
<dbReference type="Proteomes" id="UP001652582">
    <property type="component" value="Chromosome 1"/>
</dbReference>
<feature type="signal peptide" evidence="1">
    <location>
        <begin position="1"/>
        <end position="16"/>
    </location>
</feature>
<dbReference type="RefSeq" id="XP_052737648.1">
    <property type="nucleotide sequence ID" value="XM_052881688.1"/>
</dbReference>
<gene>
    <name evidence="3" type="primary">LOC112044417</name>
</gene>
<keyword evidence="1" id="KW-0732">Signal</keyword>
<sequence length="310" mass="32535">MKTVLAFGIILAITNAKGILTRNSGDDARGSYGEIGFGQGNEYEHGKRKSEESFHTYLDQNGNVISKANGKAILRSERHYPKIANNGRIVYTKSNYGSYGGYDSSTVTYGYNENSGNYGGGFDGSGGLDVRFGVGTERPTNFEGYNSNRLNRGNIINTGQVGYRNINNEINGFRRTNNYDRFGHLRGFGGFGGFGGIGGFGGFGGLGFGLSGLPFGGPNGLGHFNNWGSGFQGLKSPSVPISGIPAKPNSGLINQKFDEINGGLDGVDQDGDGDGSVTTIGSNECGSSTCAPKGKYAYASASASAGSYRK</sequence>
<accession>A0ABM3LF12</accession>
<evidence type="ECO:0000313" key="2">
    <source>
        <dbReference type="Proteomes" id="UP001652582"/>
    </source>
</evidence>
<evidence type="ECO:0000313" key="3">
    <source>
        <dbReference type="RefSeq" id="XP_052737648.1"/>
    </source>
</evidence>
<proteinExistence type="predicted"/>
<reference evidence="2" key="1">
    <citation type="submission" date="2025-05" db="UniProtKB">
        <authorList>
            <consortium name="RefSeq"/>
        </authorList>
    </citation>
    <scope>NUCLEOTIDE SEQUENCE [LARGE SCALE GENOMIC DNA]</scope>
</reference>
<keyword evidence="2" id="KW-1185">Reference proteome</keyword>
<organism evidence="2 3">
    <name type="scientific">Bicyclus anynana</name>
    <name type="common">Squinting bush brown butterfly</name>
    <dbReference type="NCBI Taxonomy" id="110368"/>
    <lineage>
        <taxon>Eukaryota</taxon>
        <taxon>Metazoa</taxon>
        <taxon>Ecdysozoa</taxon>
        <taxon>Arthropoda</taxon>
        <taxon>Hexapoda</taxon>
        <taxon>Insecta</taxon>
        <taxon>Pterygota</taxon>
        <taxon>Neoptera</taxon>
        <taxon>Endopterygota</taxon>
        <taxon>Lepidoptera</taxon>
        <taxon>Glossata</taxon>
        <taxon>Ditrysia</taxon>
        <taxon>Papilionoidea</taxon>
        <taxon>Nymphalidae</taxon>
        <taxon>Satyrinae</taxon>
        <taxon>Satyrini</taxon>
        <taxon>Mycalesina</taxon>
        <taxon>Bicyclus</taxon>
    </lineage>
</organism>